<reference evidence="4" key="1">
    <citation type="submission" date="2020-10" db="EMBL/GenBank/DDBJ databases">
        <authorList>
            <person name="Gilroy R."/>
        </authorList>
    </citation>
    <scope>NUCLEOTIDE SEQUENCE</scope>
    <source>
        <strain evidence="4">CHK189-12415</strain>
    </source>
</reference>
<protein>
    <submittedName>
        <fullName evidence="4">Ig-like domain-containing protein</fullName>
    </submittedName>
</protein>
<dbReference type="SMART" id="SM00635">
    <property type="entry name" value="BID_2"/>
    <property type="match status" value="1"/>
</dbReference>
<evidence type="ECO:0000256" key="1">
    <source>
        <dbReference type="ARBA" id="ARBA00022737"/>
    </source>
</evidence>
<evidence type="ECO:0000256" key="2">
    <source>
        <dbReference type="SAM" id="MobiDB-lite"/>
    </source>
</evidence>
<keyword evidence="1" id="KW-0677">Repeat</keyword>
<dbReference type="SUPFAM" id="SSF69360">
    <property type="entry name" value="Cell wall binding repeat"/>
    <property type="match status" value="1"/>
</dbReference>
<dbReference type="InterPro" id="IPR003343">
    <property type="entry name" value="Big_2"/>
</dbReference>
<sequence length="320" mass="35492">SCTVTVSAPSSDIPVESVVLSETSLTVEVGETVQLTAKVYPENATDQTLTWSVDHQQVAEVEDGWVTGLYAENTKVHVFAGGEEAVCRVTVVKPKPVLPEEKPDEEEEDTGGQPEKEDGNQAEEIPSDSSDLPSVPELPEGDGNFDGGMDFFRPASVPDGWKDSGGGTVYYRGGVRATGWQEVGGETYFFDEKGLLQTGWIEQPEGWYYAGETGAQRLGWQKVGNAWYYLDAETGRMLDGGLAEIDGETYYFYDWGGMANSWWMETEEGWYFFDGSGAMKKSGWVLWKEKYYYLTDSGKMAVDIWTPDGYYVDAEGVWIE</sequence>
<reference evidence="4" key="2">
    <citation type="journal article" date="2021" name="PeerJ">
        <title>Extensive microbial diversity within the chicken gut microbiome revealed by metagenomics and culture.</title>
        <authorList>
            <person name="Gilroy R."/>
            <person name="Ravi A."/>
            <person name="Getino M."/>
            <person name="Pursley I."/>
            <person name="Horton D.L."/>
            <person name="Alikhan N.F."/>
            <person name="Baker D."/>
            <person name="Gharbi K."/>
            <person name="Hall N."/>
            <person name="Watson M."/>
            <person name="Adriaenssens E.M."/>
            <person name="Foster-Nyarko E."/>
            <person name="Jarju S."/>
            <person name="Secka A."/>
            <person name="Antonio M."/>
            <person name="Oren A."/>
            <person name="Chaudhuri R.R."/>
            <person name="La Ragione R."/>
            <person name="Hildebrand F."/>
            <person name="Pallen M.J."/>
        </authorList>
    </citation>
    <scope>NUCLEOTIDE SEQUENCE</scope>
    <source>
        <strain evidence="4">CHK189-12415</strain>
    </source>
</reference>
<dbReference type="Gene3D" id="2.10.270.10">
    <property type="entry name" value="Cholin Binding"/>
    <property type="match status" value="2"/>
</dbReference>
<dbReference type="Pfam" id="PF19127">
    <property type="entry name" value="Choline_bind_3"/>
    <property type="match status" value="1"/>
</dbReference>
<dbReference type="AlphaFoldDB" id="A0A9D1J4A2"/>
<gene>
    <name evidence="4" type="ORF">IAB37_02945</name>
</gene>
<dbReference type="SUPFAM" id="SSF49373">
    <property type="entry name" value="Invasin/intimin cell-adhesion fragments"/>
    <property type="match status" value="1"/>
</dbReference>
<dbReference type="Pfam" id="PF19085">
    <property type="entry name" value="Choline_bind_2"/>
    <property type="match status" value="1"/>
</dbReference>
<accession>A0A9D1J4A2</accession>
<feature type="domain" description="BIG2" evidence="3">
    <location>
        <begin position="14"/>
        <end position="90"/>
    </location>
</feature>
<feature type="non-terminal residue" evidence="4">
    <location>
        <position position="1"/>
    </location>
</feature>
<dbReference type="InterPro" id="IPR018337">
    <property type="entry name" value="Cell_wall/Cho-bd_repeat"/>
</dbReference>
<dbReference type="Proteomes" id="UP000824241">
    <property type="component" value="Unassembled WGS sequence"/>
</dbReference>
<dbReference type="Pfam" id="PF01473">
    <property type="entry name" value="Choline_bind_1"/>
    <property type="match status" value="2"/>
</dbReference>
<comment type="caution">
    <text evidence="4">The sequence shown here is derived from an EMBL/GenBank/DDBJ whole genome shotgun (WGS) entry which is preliminary data.</text>
</comment>
<evidence type="ECO:0000259" key="3">
    <source>
        <dbReference type="SMART" id="SM00635"/>
    </source>
</evidence>
<dbReference type="EMBL" id="DVHA01000097">
    <property type="protein sequence ID" value="HIR60516.1"/>
    <property type="molecule type" value="Genomic_DNA"/>
</dbReference>
<dbReference type="Gene3D" id="2.60.40.1080">
    <property type="match status" value="1"/>
</dbReference>
<feature type="region of interest" description="Disordered" evidence="2">
    <location>
        <begin position="97"/>
        <end position="152"/>
    </location>
</feature>
<organism evidence="4 5">
    <name type="scientific">Candidatus Faecivivens stercoravium</name>
    <dbReference type="NCBI Taxonomy" id="2840803"/>
    <lineage>
        <taxon>Bacteria</taxon>
        <taxon>Bacillati</taxon>
        <taxon>Bacillota</taxon>
        <taxon>Clostridia</taxon>
        <taxon>Eubacteriales</taxon>
        <taxon>Oscillospiraceae</taxon>
        <taxon>Oscillospiraceae incertae sedis</taxon>
        <taxon>Candidatus Faecivivens</taxon>
    </lineage>
</organism>
<name>A0A9D1J4A2_9FIRM</name>
<dbReference type="Pfam" id="PF02368">
    <property type="entry name" value="Big_2"/>
    <property type="match status" value="1"/>
</dbReference>
<evidence type="ECO:0000313" key="4">
    <source>
        <dbReference type="EMBL" id="HIR60516.1"/>
    </source>
</evidence>
<dbReference type="InterPro" id="IPR008964">
    <property type="entry name" value="Invasin/intimin_cell_adhesion"/>
</dbReference>
<proteinExistence type="predicted"/>
<evidence type="ECO:0000313" key="5">
    <source>
        <dbReference type="Proteomes" id="UP000824241"/>
    </source>
</evidence>